<dbReference type="GO" id="GO:0043565">
    <property type="term" value="F:sequence-specific DNA binding"/>
    <property type="evidence" value="ECO:0007669"/>
    <property type="project" value="TreeGrafter"/>
</dbReference>
<accession>A0A5S4FN24</accession>
<dbReference type="PRINTS" id="PR00505">
    <property type="entry name" value="D12N6MTFRASE"/>
</dbReference>
<evidence type="ECO:0000256" key="2">
    <source>
        <dbReference type="ARBA" id="ARBA00022679"/>
    </source>
</evidence>
<evidence type="ECO:0000313" key="4">
    <source>
        <dbReference type="EMBL" id="TMR22075.1"/>
    </source>
</evidence>
<evidence type="ECO:0000313" key="5">
    <source>
        <dbReference type="Proteomes" id="UP000309128"/>
    </source>
</evidence>
<gene>
    <name evidence="4" type="ORF">ETD86_12975</name>
</gene>
<dbReference type="AlphaFoldDB" id="A0A5S4FN24"/>
<dbReference type="EMBL" id="VCKY01000034">
    <property type="protein sequence ID" value="TMR22075.1"/>
    <property type="molecule type" value="Genomic_DNA"/>
</dbReference>
<dbReference type="GO" id="GO:1904047">
    <property type="term" value="F:S-adenosyl-L-methionine binding"/>
    <property type="evidence" value="ECO:0007669"/>
    <property type="project" value="TreeGrafter"/>
</dbReference>
<dbReference type="PANTHER" id="PTHR30481:SF4">
    <property type="entry name" value="SITE-SPECIFIC DNA-METHYLTRANSFERASE (ADENINE-SPECIFIC)"/>
    <property type="match status" value="1"/>
</dbReference>
<keyword evidence="5" id="KW-1185">Reference proteome</keyword>
<evidence type="ECO:0000256" key="3">
    <source>
        <dbReference type="ARBA" id="ARBA00022691"/>
    </source>
</evidence>
<dbReference type="Gene3D" id="3.40.50.150">
    <property type="entry name" value="Vaccinia Virus protein VP39"/>
    <property type="match status" value="2"/>
</dbReference>
<protein>
    <submittedName>
        <fullName evidence="4">DNA adenine methylase</fullName>
    </submittedName>
</protein>
<dbReference type="GO" id="GO:0006298">
    <property type="term" value="P:mismatch repair"/>
    <property type="evidence" value="ECO:0007669"/>
    <property type="project" value="TreeGrafter"/>
</dbReference>
<dbReference type="InterPro" id="IPR029063">
    <property type="entry name" value="SAM-dependent_MTases_sf"/>
</dbReference>
<dbReference type="GO" id="GO:0032259">
    <property type="term" value="P:methylation"/>
    <property type="evidence" value="ECO:0007669"/>
    <property type="project" value="UniProtKB-KW"/>
</dbReference>
<name>A0A5S4FN24_9ACTN</name>
<dbReference type="InterPro" id="IPR012263">
    <property type="entry name" value="M_m6A_EcoRV"/>
</dbReference>
<sequence>MRLSSGRPRVKPPFAYYGAKVMIARKIVQLLHAHDHYVEPFAGSLSVLLAKPPSRMETVNDIDQDLMTFWRVLRDRPTELARVCALTPHGRAEHASAYDLDGQADELERARRVWVLLTQGRAGTLRKTGWRYYCDPAGSSSSMPGYLAGYVSRMAAVAERLAAVSLECRPALDLIDLYGRHEGVLLYLDPPYLGSTRARNYKVEMSGEAEHRELAEHVRQCRATVVLSGYDSPLYGELYEGWHRTEIAAATGQSTGYHSRTEVVWSNRPFPAVAPVLFAEADA</sequence>
<dbReference type="RefSeq" id="WP_138666383.1">
    <property type="nucleotide sequence ID" value="NZ_VCKY01000034.1"/>
</dbReference>
<dbReference type="GO" id="GO:0009007">
    <property type="term" value="F:site-specific DNA-methyltransferase (adenine-specific) activity"/>
    <property type="evidence" value="ECO:0007669"/>
    <property type="project" value="UniProtKB-EC"/>
</dbReference>
<organism evidence="4 5">
    <name type="scientific">Nonomuraea turkmeniaca</name>
    <dbReference type="NCBI Taxonomy" id="103838"/>
    <lineage>
        <taxon>Bacteria</taxon>
        <taxon>Bacillati</taxon>
        <taxon>Actinomycetota</taxon>
        <taxon>Actinomycetes</taxon>
        <taxon>Streptosporangiales</taxon>
        <taxon>Streptosporangiaceae</taxon>
        <taxon>Nonomuraea</taxon>
    </lineage>
</organism>
<reference evidence="4 5" key="1">
    <citation type="submission" date="2019-05" db="EMBL/GenBank/DDBJ databases">
        <title>Draft genome sequence of Nonomuraea turkmeniaca DSM 43926.</title>
        <authorList>
            <person name="Saricaoglu S."/>
            <person name="Isik K."/>
        </authorList>
    </citation>
    <scope>NUCLEOTIDE SEQUENCE [LARGE SCALE GENOMIC DNA]</scope>
    <source>
        <strain evidence="4 5">DSM 43926</strain>
    </source>
</reference>
<keyword evidence="2" id="KW-0808">Transferase</keyword>
<comment type="caution">
    <text evidence="4">The sequence shown here is derived from an EMBL/GenBank/DDBJ whole genome shotgun (WGS) entry which is preliminary data.</text>
</comment>
<dbReference type="SUPFAM" id="SSF53335">
    <property type="entry name" value="S-adenosyl-L-methionine-dependent methyltransferases"/>
    <property type="match status" value="1"/>
</dbReference>
<evidence type="ECO:0000256" key="1">
    <source>
        <dbReference type="ARBA" id="ARBA00022603"/>
    </source>
</evidence>
<keyword evidence="1 4" id="KW-0489">Methyltransferase</keyword>
<dbReference type="InterPro" id="IPR012327">
    <property type="entry name" value="MeTrfase_D12"/>
</dbReference>
<dbReference type="OrthoDB" id="5190841at2"/>
<dbReference type="PIRSF" id="PIRSF000398">
    <property type="entry name" value="M_m6A_EcoRV"/>
    <property type="match status" value="1"/>
</dbReference>
<dbReference type="Proteomes" id="UP000309128">
    <property type="component" value="Unassembled WGS sequence"/>
</dbReference>
<proteinExistence type="predicted"/>
<dbReference type="PANTHER" id="PTHR30481">
    <property type="entry name" value="DNA ADENINE METHYLASE"/>
    <property type="match status" value="1"/>
</dbReference>
<dbReference type="Pfam" id="PF02086">
    <property type="entry name" value="MethyltransfD12"/>
    <property type="match status" value="2"/>
</dbReference>
<keyword evidence="3" id="KW-0949">S-adenosyl-L-methionine</keyword>
<dbReference type="GO" id="GO:0009307">
    <property type="term" value="P:DNA restriction-modification system"/>
    <property type="evidence" value="ECO:0007669"/>
    <property type="project" value="InterPro"/>
</dbReference>